<keyword evidence="2" id="KW-1133">Transmembrane helix</keyword>
<feature type="region of interest" description="Disordered" evidence="1">
    <location>
        <begin position="49"/>
        <end position="109"/>
    </location>
</feature>
<organism evidence="3 4">
    <name type="scientific">Aeromicrobium chenweiae</name>
    <dbReference type="NCBI Taxonomy" id="2079793"/>
    <lineage>
        <taxon>Bacteria</taxon>
        <taxon>Bacillati</taxon>
        <taxon>Actinomycetota</taxon>
        <taxon>Actinomycetes</taxon>
        <taxon>Propionibacteriales</taxon>
        <taxon>Nocardioidaceae</taxon>
        <taxon>Aeromicrobium</taxon>
    </lineage>
</organism>
<protein>
    <submittedName>
        <fullName evidence="3">Uncharacterized protein</fullName>
    </submittedName>
</protein>
<name>A0A2S0WKI8_9ACTN</name>
<accession>A0A2S0WKI8</accession>
<reference evidence="4" key="1">
    <citation type="submission" date="2018-01" db="EMBL/GenBank/DDBJ databases">
        <authorList>
            <person name="Li J."/>
        </authorList>
    </citation>
    <scope>NUCLEOTIDE SEQUENCE [LARGE SCALE GENOMIC DNA]</scope>
    <source>
        <strain evidence="4">592</strain>
    </source>
</reference>
<evidence type="ECO:0000313" key="4">
    <source>
        <dbReference type="Proteomes" id="UP000244384"/>
    </source>
</evidence>
<keyword evidence="2" id="KW-0472">Membrane</keyword>
<dbReference type="OrthoDB" id="9804551at2"/>
<keyword evidence="2" id="KW-0812">Transmembrane</keyword>
<dbReference type="AlphaFoldDB" id="A0A2S0WKI8"/>
<proteinExistence type="predicted"/>
<accession>A0A5F2ET95</accession>
<dbReference type="KEGG" id="aez:C3E78_06350"/>
<sequence>MTPDERERRGNPAWFATRFALTGLFIGGVLGIGGAALVSASGIGTVKLPPITASATPEPTKAPKPKPSPKPTSPEEAPKPTIEASGTRVSPGERFYLSGAFPDSDAGQNLQVQVRDVGGDKEWDDFPIQTTTRDGGEFRTELYTSRTGGREFRVKNTVTGLSTPLVEVEIG</sequence>
<gene>
    <name evidence="3" type="ORF">C3E78_06350</name>
</gene>
<dbReference type="EMBL" id="CP026952">
    <property type="protein sequence ID" value="AWB91853.1"/>
    <property type="molecule type" value="Genomic_DNA"/>
</dbReference>
<evidence type="ECO:0000256" key="1">
    <source>
        <dbReference type="SAM" id="MobiDB-lite"/>
    </source>
</evidence>
<dbReference type="Proteomes" id="UP000244384">
    <property type="component" value="Chromosome"/>
</dbReference>
<keyword evidence="4" id="KW-1185">Reference proteome</keyword>
<dbReference type="RefSeq" id="WP_108577498.1">
    <property type="nucleotide sequence ID" value="NZ_CP026952.1"/>
</dbReference>
<evidence type="ECO:0000256" key="2">
    <source>
        <dbReference type="SAM" id="Phobius"/>
    </source>
</evidence>
<feature type="compositionally biased region" description="Pro residues" evidence="1">
    <location>
        <begin position="60"/>
        <end position="72"/>
    </location>
</feature>
<feature type="transmembrane region" description="Helical" evidence="2">
    <location>
        <begin position="20"/>
        <end position="40"/>
    </location>
</feature>
<evidence type="ECO:0000313" key="3">
    <source>
        <dbReference type="EMBL" id="AWB91853.1"/>
    </source>
</evidence>